<dbReference type="CDD" id="cd02012">
    <property type="entry name" value="TPP_TK"/>
    <property type="match status" value="1"/>
</dbReference>
<dbReference type="Pfam" id="PF00456">
    <property type="entry name" value="Transketolase_N"/>
    <property type="match status" value="1"/>
</dbReference>
<evidence type="ECO:0000256" key="18">
    <source>
        <dbReference type="PIRSR" id="PIRSR605478-4"/>
    </source>
</evidence>
<keyword evidence="20" id="KW-0812">Transmembrane</keyword>
<sequence length="673" mass="73006">MSVQQKSVDTIRIISAEAIQKANSGHPGICMGAAPIGYELFSDFLKFSYKNPKWDNRDRFVLSAGHGSMLLYSLLHLFGFNLTMEDIKNFRQFGSKTPGHPEYGHTEGVETSTGPLGQGIANAVGMALAEAHLAARFNRPDYPVVDHFTYCICGDGCLEEGISYEACSFAGTQKLGKLILLYDRNNISIEGKIQTTFAEDIPTRFAGQGWQVLRVDDANNLLTLRAAIKKAQSDLTRPTIIICNSVIGYGSPQAGTADVHGSPLGAENLAKAKEFFGWTEEPFTVPADVKAHCLAIAEEKLSDEEAWNELFSRYEAAFPNLAAQYKAFMNGVNPDFKKIEGLFDSSAPEATRISGGKVLNKIAAVMPNILSGSADLSPSTKTDLKGEGYMSPENRTGRNIHFGIREHAMAAICNGIQLHGGLQAVCSTFFTFTDYMKAGIRMSALMNIPVIFVLTHDSIGVGEDGPTHEPVEQLISLRATPGVKVFRPCDERETAAAYISALTQSSPTAIVLSRQNLPQYPGTGLKALLGGYVLSDCQGTPDVILIASGSEVELCMEAKDILAAKGVKARVVSMPSMEEFEKQTAEYKESVLPRNVKARVCVEAASPYSWYKYCGDCGEMVAMTTFGASGPAKQLFEHFGFTKENVAEKAELSIKKAEEEKAMYAAASDKKSK</sequence>
<evidence type="ECO:0000256" key="20">
    <source>
        <dbReference type="SAM" id="Phobius"/>
    </source>
</evidence>
<dbReference type="Gene3D" id="3.40.50.920">
    <property type="match status" value="1"/>
</dbReference>
<evidence type="ECO:0000256" key="16">
    <source>
        <dbReference type="PIRSR" id="PIRSR605478-2"/>
    </source>
</evidence>
<feature type="binding site" evidence="17">
    <location>
        <position position="432"/>
    </location>
    <ligand>
        <name>thiamine diphosphate</name>
        <dbReference type="ChEBI" id="CHEBI:58937"/>
    </ligand>
</feature>
<comment type="caution">
    <text evidence="22">The sequence shown here is derived from an EMBL/GenBank/DDBJ whole genome shotgun (WGS) entry which is preliminary data.</text>
</comment>
<comment type="subunit">
    <text evidence="6">Homodimer.</text>
</comment>
<comment type="cofactor">
    <cofactor evidence="2">
        <name>Mn(2+)</name>
        <dbReference type="ChEBI" id="CHEBI:29035"/>
    </cofactor>
</comment>
<dbReference type="FunFam" id="3.40.50.970:FF:000004">
    <property type="entry name" value="Transketolase"/>
    <property type="match status" value="1"/>
</dbReference>
<dbReference type="Pfam" id="PF02779">
    <property type="entry name" value="Transket_pyr"/>
    <property type="match status" value="1"/>
</dbReference>
<dbReference type="SUPFAM" id="SSF52922">
    <property type="entry name" value="TK C-terminal domain-like"/>
    <property type="match status" value="1"/>
</dbReference>
<feature type="domain" description="Transketolase-like pyrimidine-binding" evidence="21">
    <location>
        <begin position="349"/>
        <end position="519"/>
    </location>
</feature>
<gene>
    <name evidence="22" type="primary">tkt</name>
    <name evidence="22" type="ORF">IAB69_03265</name>
</gene>
<dbReference type="Proteomes" id="UP000824110">
    <property type="component" value="Unassembled WGS sequence"/>
</dbReference>
<evidence type="ECO:0000256" key="14">
    <source>
        <dbReference type="NCBIfam" id="TIGR00232"/>
    </source>
</evidence>
<evidence type="ECO:0000256" key="7">
    <source>
        <dbReference type="ARBA" id="ARBA00013152"/>
    </source>
</evidence>
<dbReference type="NCBIfam" id="TIGR00232">
    <property type="entry name" value="tktlase_bact"/>
    <property type="match status" value="1"/>
</dbReference>
<evidence type="ECO:0000256" key="10">
    <source>
        <dbReference type="ARBA" id="ARBA00022837"/>
    </source>
</evidence>
<feature type="binding site" evidence="16">
    <location>
        <position position="468"/>
    </location>
    <ligand>
        <name>substrate</name>
    </ligand>
</feature>
<dbReference type="GO" id="GO:0004802">
    <property type="term" value="F:transketolase activity"/>
    <property type="evidence" value="ECO:0007669"/>
    <property type="project" value="UniProtKB-UniRule"/>
</dbReference>
<feature type="binding site" evidence="18">
    <location>
        <position position="187"/>
    </location>
    <ligand>
        <name>Mg(2+)</name>
        <dbReference type="ChEBI" id="CHEBI:18420"/>
    </ligand>
</feature>
<organism evidence="22 23">
    <name type="scientific">Candidatus Coproplasma excrementigallinarum</name>
    <dbReference type="NCBI Taxonomy" id="2840747"/>
    <lineage>
        <taxon>Bacteria</taxon>
        <taxon>Bacillati</taxon>
        <taxon>Bacillota</taxon>
        <taxon>Clostridia</taxon>
        <taxon>Eubacteriales</taxon>
        <taxon>Candidatus Coproplasma</taxon>
    </lineage>
</organism>
<accession>A0A9D1MJE6</accession>
<keyword evidence="12 17" id="KW-0786">Thiamine pyrophosphate</keyword>
<name>A0A9D1MJE6_9FIRM</name>
<dbReference type="InterPro" id="IPR029061">
    <property type="entry name" value="THDP-binding"/>
</dbReference>
<protein>
    <recommendedName>
        <fullName evidence="7 14">Transketolase</fullName>
        <ecNumber evidence="7 14">2.2.1.1</ecNumber>
    </recommendedName>
</protein>
<reference evidence="22" key="1">
    <citation type="submission" date="2020-10" db="EMBL/GenBank/DDBJ databases">
        <authorList>
            <person name="Gilroy R."/>
        </authorList>
    </citation>
    <scope>NUCLEOTIDE SEQUENCE</scope>
    <source>
        <strain evidence="22">CHK195-12923</strain>
    </source>
</reference>
<feature type="binding site" evidence="17">
    <location>
        <position position="156"/>
    </location>
    <ligand>
        <name>thiamine diphosphate</name>
        <dbReference type="ChEBI" id="CHEBI:58937"/>
    </ligand>
</feature>
<evidence type="ECO:0000256" key="4">
    <source>
        <dbReference type="ARBA" id="ARBA00002931"/>
    </source>
</evidence>
<keyword evidence="11 18" id="KW-0460">Magnesium</keyword>
<dbReference type="FunFam" id="3.40.50.970:FF:000045">
    <property type="entry name" value="Transketolase"/>
    <property type="match status" value="1"/>
</dbReference>
<dbReference type="SMART" id="SM00861">
    <property type="entry name" value="Transket_pyr"/>
    <property type="match status" value="1"/>
</dbReference>
<feature type="binding site" evidence="17">
    <location>
        <position position="260"/>
    </location>
    <ligand>
        <name>thiamine diphosphate</name>
        <dbReference type="ChEBI" id="CHEBI:58937"/>
    </ligand>
</feature>
<feature type="binding site" evidence="17">
    <location>
        <begin position="114"/>
        <end position="116"/>
    </location>
    <ligand>
        <name>thiamine diphosphate</name>
        <dbReference type="ChEBI" id="CHEBI:58937"/>
    </ligand>
</feature>
<dbReference type="EC" id="2.2.1.1" evidence="7 14"/>
<dbReference type="PANTHER" id="PTHR43522:SF2">
    <property type="entry name" value="TRANSKETOLASE 1-RELATED"/>
    <property type="match status" value="1"/>
</dbReference>
<evidence type="ECO:0000256" key="15">
    <source>
        <dbReference type="PIRSR" id="PIRSR605478-1"/>
    </source>
</evidence>
<dbReference type="InterPro" id="IPR005478">
    <property type="entry name" value="Transketolase_bac-like"/>
</dbReference>
<reference evidence="22" key="2">
    <citation type="journal article" date="2021" name="PeerJ">
        <title>Extensive microbial diversity within the chicken gut microbiome revealed by metagenomics and culture.</title>
        <authorList>
            <person name="Gilroy R."/>
            <person name="Ravi A."/>
            <person name="Getino M."/>
            <person name="Pursley I."/>
            <person name="Horton D.L."/>
            <person name="Alikhan N.F."/>
            <person name="Baker D."/>
            <person name="Gharbi K."/>
            <person name="Hall N."/>
            <person name="Watson M."/>
            <person name="Adriaenssens E.M."/>
            <person name="Foster-Nyarko E."/>
            <person name="Jarju S."/>
            <person name="Secka A."/>
            <person name="Antonio M."/>
            <person name="Oren A."/>
            <person name="Chaudhuri R.R."/>
            <person name="La Ragione R."/>
            <person name="Hildebrand F."/>
            <person name="Pallen M.J."/>
        </authorList>
    </citation>
    <scope>NUCLEOTIDE SEQUENCE</scope>
    <source>
        <strain evidence="22">CHK195-12923</strain>
    </source>
</reference>
<evidence type="ECO:0000256" key="2">
    <source>
        <dbReference type="ARBA" id="ARBA00001936"/>
    </source>
</evidence>
<feature type="binding site" evidence="16">
    <location>
        <position position="379"/>
    </location>
    <ligand>
        <name>substrate</name>
    </ligand>
</feature>
<feature type="binding site" evidence="16">
    <location>
        <position position="464"/>
    </location>
    <ligand>
        <name>substrate</name>
    </ligand>
</feature>
<keyword evidence="20" id="KW-1133">Transmembrane helix</keyword>
<feature type="site" description="Important for catalytic activity" evidence="19">
    <location>
        <position position="26"/>
    </location>
</feature>
<dbReference type="GO" id="GO:0006098">
    <property type="term" value="P:pentose-phosphate shunt"/>
    <property type="evidence" value="ECO:0007669"/>
    <property type="project" value="TreeGrafter"/>
</dbReference>
<evidence type="ECO:0000256" key="12">
    <source>
        <dbReference type="ARBA" id="ARBA00023052"/>
    </source>
</evidence>
<feature type="binding site" evidence="16">
    <location>
        <position position="514"/>
    </location>
    <ligand>
        <name>substrate</name>
    </ligand>
</feature>
<dbReference type="InterPro" id="IPR049557">
    <property type="entry name" value="Transketolase_CS"/>
</dbReference>
<feature type="transmembrane region" description="Helical" evidence="20">
    <location>
        <begin position="60"/>
        <end position="82"/>
    </location>
</feature>
<dbReference type="PANTHER" id="PTHR43522">
    <property type="entry name" value="TRANSKETOLASE"/>
    <property type="match status" value="1"/>
</dbReference>
<evidence type="ECO:0000256" key="5">
    <source>
        <dbReference type="ARBA" id="ARBA00007131"/>
    </source>
</evidence>
<feature type="binding site" evidence="16">
    <location>
        <position position="260"/>
    </location>
    <ligand>
        <name>substrate</name>
    </ligand>
</feature>
<dbReference type="PROSITE" id="PS00801">
    <property type="entry name" value="TRANSKETOLASE_1"/>
    <property type="match status" value="1"/>
</dbReference>
<feature type="binding site" evidence="16">
    <location>
        <position position="26"/>
    </location>
    <ligand>
        <name>substrate</name>
    </ligand>
</feature>
<comment type="catalytic activity">
    <reaction evidence="13">
        <text>D-sedoheptulose 7-phosphate + D-glyceraldehyde 3-phosphate = aldehydo-D-ribose 5-phosphate + D-xylulose 5-phosphate</text>
        <dbReference type="Rhea" id="RHEA:10508"/>
        <dbReference type="ChEBI" id="CHEBI:57483"/>
        <dbReference type="ChEBI" id="CHEBI:57737"/>
        <dbReference type="ChEBI" id="CHEBI:58273"/>
        <dbReference type="ChEBI" id="CHEBI:59776"/>
        <dbReference type="EC" id="2.2.1.1"/>
    </reaction>
</comment>
<dbReference type="EMBL" id="DVNE01000030">
    <property type="protein sequence ID" value="HIU61648.1"/>
    <property type="molecule type" value="Genomic_DNA"/>
</dbReference>
<feature type="site" description="Important for catalytic activity" evidence="19">
    <location>
        <position position="260"/>
    </location>
</feature>
<evidence type="ECO:0000256" key="13">
    <source>
        <dbReference type="ARBA" id="ARBA00049473"/>
    </source>
</evidence>
<comment type="function">
    <text evidence="4">Catalyzes the transfer of a two-carbon ketol group from a ketose donor to an aldose acceptor, via a covalent intermediate with the cofactor thiamine pyrophosphate.</text>
</comment>
<comment type="cofactor">
    <cofactor evidence="3">
        <name>Co(2+)</name>
        <dbReference type="ChEBI" id="CHEBI:48828"/>
    </cofactor>
</comment>
<keyword evidence="10" id="KW-0106">Calcium</keyword>
<keyword evidence="8 22" id="KW-0808">Transferase</keyword>
<comment type="similarity">
    <text evidence="5">Belongs to the transketolase family.</text>
</comment>
<dbReference type="SUPFAM" id="SSF52518">
    <property type="entry name" value="Thiamin diphosphate-binding fold (THDP-binding)"/>
    <property type="match status" value="2"/>
</dbReference>
<evidence type="ECO:0000313" key="23">
    <source>
        <dbReference type="Proteomes" id="UP000824110"/>
    </source>
</evidence>
<dbReference type="InterPro" id="IPR009014">
    <property type="entry name" value="Transketo_C/PFOR_II"/>
</dbReference>
<dbReference type="InterPro" id="IPR055152">
    <property type="entry name" value="Transketolase-like_C_2"/>
</dbReference>
<feature type="active site" description="Proton donor" evidence="15">
    <location>
        <position position="406"/>
    </location>
</feature>
<comment type="cofactor">
    <cofactor evidence="17">
        <name>thiamine diphosphate</name>
        <dbReference type="ChEBI" id="CHEBI:58937"/>
    </cofactor>
    <text evidence="17">Binds 1 thiamine pyrophosphate per subunit. During the reaction, the substrate forms a covalent intermediate with the cofactor.</text>
</comment>
<evidence type="ECO:0000259" key="21">
    <source>
        <dbReference type="SMART" id="SM00861"/>
    </source>
</evidence>
<feature type="binding site" evidence="17">
    <location>
        <position position="185"/>
    </location>
    <ligand>
        <name>thiamine diphosphate</name>
        <dbReference type="ChEBI" id="CHEBI:58937"/>
    </ligand>
</feature>
<proteinExistence type="inferred from homology"/>
<evidence type="ECO:0000256" key="1">
    <source>
        <dbReference type="ARBA" id="ARBA00001913"/>
    </source>
</evidence>
<feature type="binding site" evidence="17">
    <location>
        <position position="66"/>
    </location>
    <ligand>
        <name>thiamine diphosphate</name>
        <dbReference type="ChEBI" id="CHEBI:58937"/>
    </ligand>
</feature>
<dbReference type="FunFam" id="3.40.50.920:FF:000003">
    <property type="entry name" value="Transketolase"/>
    <property type="match status" value="1"/>
</dbReference>
<evidence type="ECO:0000256" key="17">
    <source>
        <dbReference type="PIRSR" id="PIRSR605478-3"/>
    </source>
</evidence>
<evidence type="ECO:0000256" key="6">
    <source>
        <dbReference type="ARBA" id="ARBA00011738"/>
    </source>
</evidence>
<dbReference type="GO" id="GO:0005829">
    <property type="term" value="C:cytosol"/>
    <property type="evidence" value="ECO:0007669"/>
    <property type="project" value="TreeGrafter"/>
</dbReference>
<comment type="cofactor">
    <cofactor evidence="1">
        <name>Ca(2+)</name>
        <dbReference type="ChEBI" id="CHEBI:29108"/>
    </cofactor>
</comment>
<dbReference type="InterPro" id="IPR005474">
    <property type="entry name" value="Transketolase_N"/>
</dbReference>
<evidence type="ECO:0000256" key="3">
    <source>
        <dbReference type="ARBA" id="ARBA00001941"/>
    </source>
</evidence>
<comment type="cofactor">
    <cofactor evidence="18">
        <name>Mg(2+)</name>
        <dbReference type="ChEBI" id="CHEBI:18420"/>
    </cofactor>
    <text evidence="18">Binds 1 Mg(2+) ion per subunit. Can also utilize other divalent metal cations, such as Ca(2+), Mn(2+) and Co(2+).</text>
</comment>
<evidence type="ECO:0000256" key="9">
    <source>
        <dbReference type="ARBA" id="ARBA00022723"/>
    </source>
</evidence>
<dbReference type="InterPro" id="IPR005475">
    <property type="entry name" value="Transketolase-like_Pyr-bd"/>
</dbReference>
<keyword evidence="20" id="KW-0472">Membrane</keyword>
<evidence type="ECO:0000256" key="19">
    <source>
        <dbReference type="PIRSR" id="PIRSR605478-5"/>
    </source>
</evidence>
<keyword evidence="9 18" id="KW-0479">Metal-binding</keyword>
<evidence type="ECO:0000256" key="11">
    <source>
        <dbReference type="ARBA" id="ARBA00022842"/>
    </source>
</evidence>
<dbReference type="Pfam" id="PF22613">
    <property type="entry name" value="Transketolase_C_1"/>
    <property type="match status" value="1"/>
</dbReference>
<dbReference type="CDD" id="cd07033">
    <property type="entry name" value="TPP_PYR_DXS_TK_like"/>
    <property type="match status" value="1"/>
</dbReference>
<feature type="binding site" evidence="16">
    <location>
        <position position="456"/>
    </location>
    <ligand>
        <name>substrate</name>
    </ligand>
</feature>
<feature type="binding site" evidence="18">
    <location>
        <position position="155"/>
    </location>
    <ligand>
        <name>Mg(2+)</name>
        <dbReference type="ChEBI" id="CHEBI:18420"/>
    </ligand>
</feature>
<feature type="binding site" evidence="16">
    <location>
        <position position="352"/>
    </location>
    <ligand>
        <name>substrate</name>
    </ligand>
</feature>
<dbReference type="Gene3D" id="3.40.50.970">
    <property type="match status" value="2"/>
</dbReference>
<evidence type="ECO:0000256" key="8">
    <source>
        <dbReference type="ARBA" id="ARBA00022679"/>
    </source>
</evidence>
<evidence type="ECO:0000313" key="22">
    <source>
        <dbReference type="EMBL" id="HIU61648.1"/>
    </source>
</evidence>
<dbReference type="AlphaFoldDB" id="A0A9D1MJE6"/>
<dbReference type="InterPro" id="IPR033247">
    <property type="entry name" value="Transketolase_fam"/>
</dbReference>
<dbReference type="GO" id="GO:0046872">
    <property type="term" value="F:metal ion binding"/>
    <property type="evidence" value="ECO:0007669"/>
    <property type="project" value="UniProtKB-KW"/>
</dbReference>
<feature type="binding site" evidence="18">
    <location>
        <position position="185"/>
    </location>
    <ligand>
        <name>Mg(2+)</name>
        <dbReference type="ChEBI" id="CHEBI:18420"/>
    </ligand>
</feature>